<feature type="compositionally biased region" description="Polar residues" evidence="1">
    <location>
        <begin position="199"/>
        <end position="210"/>
    </location>
</feature>
<gene>
    <name evidence="2" type="ORF">HID58_051428</name>
</gene>
<evidence type="ECO:0000313" key="3">
    <source>
        <dbReference type="Proteomes" id="UP000824890"/>
    </source>
</evidence>
<dbReference type="EMBL" id="JAGKQM010000013">
    <property type="protein sequence ID" value="KAH0888999.1"/>
    <property type="molecule type" value="Genomic_DNA"/>
</dbReference>
<organism evidence="2 3">
    <name type="scientific">Brassica napus</name>
    <name type="common">Rape</name>
    <dbReference type="NCBI Taxonomy" id="3708"/>
    <lineage>
        <taxon>Eukaryota</taxon>
        <taxon>Viridiplantae</taxon>
        <taxon>Streptophyta</taxon>
        <taxon>Embryophyta</taxon>
        <taxon>Tracheophyta</taxon>
        <taxon>Spermatophyta</taxon>
        <taxon>Magnoliopsida</taxon>
        <taxon>eudicotyledons</taxon>
        <taxon>Gunneridae</taxon>
        <taxon>Pentapetalae</taxon>
        <taxon>rosids</taxon>
        <taxon>malvids</taxon>
        <taxon>Brassicales</taxon>
        <taxon>Brassicaceae</taxon>
        <taxon>Brassiceae</taxon>
        <taxon>Brassica</taxon>
    </lineage>
</organism>
<evidence type="ECO:0000313" key="2">
    <source>
        <dbReference type="EMBL" id="KAH0888999.1"/>
    </source>
</evidence>
<evidence type="ECO:0000256" key="1">
    <source>
        <dbReference type="SAM" id="MobiDB-lite"/>
    </source>
</evidence>
<protein>
    <submittedName>
        <fullName evidence="2">Uncharacterized protein</fullName>
    </submittedName>
</protein>
<accession>A0ABQ8A969</accession>
<reference evidence="2 3" key="1">
    <citation type="submission" date="2021-05" db="EMBL/GenBank/DDBJ databases">
        <title>Genome Assembly of Synthetic Allotetraploid Brassica napus Reveals Homoeologous Exchanges between Subgenomes.</title>
        <authorList>
            <person name="Davis J.T."/>
        </authorList>
    </citation>
    <scope>NUCLEOTIDE SEQUENCE [LARGE SCALE GENOMIC DNA]</scope>
    <source>
        <strain evidence="3">cv. Da-Ae</strain>
        <tissue evidence="2">Seedling</tissue>
    </source>
</reference>
<proteinExistence type="predicted"/>
<name>A0ABQ8A969_BRANA</name>
<keyword evidence="3" id="KW-1185">Reference proteome</keyword>
<comment type="caution">
    <text evidence="2">The sequence shown here is derived from an EMBL/GenBank/DDBJ whole genome shotgun (WGS) entry which is preliminary data.</text>
</comment>
<sequence length="235" mass="27038">MAPIRLPVDQRLNLVPEPETRALVKEKIDRRIILGAEDYPEGETERTIGEAGLTRSRSDHILVVSTPDVEVAPETKKTRPWRPYTKRTEPNRKTLEHYCLKQAEVKALDSGPFTETASSKRLRHQNEEEARPRICLSPSRIVKNRGARAPITRRLRSHHTKRSPRRKPHNAFSSQIRKSRWGSPSVATEPKRGEEVETPQGQMRNGSDTLQIRRYLRVEPDPDSTTTKTQIYNKN</sequence>
<feature type="compositionally biased region" description="Basic residues" evidence="1">
    <location>
        <begin position="153"/>
        <end position="169"/>
    </location>
</feature>
<feature type="region of interest" description="Disordered" evidence="1">
    <location>
        <begin position="153"/>
        <end position="210"/>
    </location>
</feature>
<dbReference type="Proteomes" id="UP000824890">
    <property type="component" value="Unassembled WGS sequence"/>
</dbReference>